<keyword evidence="1" id="KW-0812">Transmembrane</keyword>
<feature type="transmembrane region" description="Helical" evidence="1">
    <location>
        <begin position="214"/>
        <end position="233"/>
    </location>
</feature>
<evidence type="ECO:0000313" key="2">
    <source>
        <dbReference type="EMBL" id="ASW42458.1"/>
    </source>
</evidence>
<dbReference type="AlphaFoldDB" id="A0A343JAA0"/>
<keyword evidence="1" id="KW-1133">Transmembrane helix</keyword>
<protein>
    <submittedName>
        <fullName evidence="2">Uncharacterized protein</fullName>
    </submittedName>
</protein>
<feature type="transmembrane region" description="Helical" evidence="1">
    <location>
        <begin position="67"/>
        <end position="88"/>
    </location>
</feature>
<feature type="transmembrane region" description="Helical" evidence="1">
    <location>
        <begin position="192"/>
        <end position="208"/>
    </location>
</feature>
<dbReference type="Proteomes" id="UP000264883">
    <property type="component" value="Chromosome"/>
</dbReference>
<evidence type="ECO:0000256" key="1">
    <source>
        <dbReference type="SAM" id="Phobius"/>
    </source>
</evidence>
<evidence type="ECO:0000313" key="3">
    <source>
        <dbReference type="Proteomes" id="UP000264883"/>
    </source>
</evidence>
<feature type="transmembrane region" description="Helical" evidence="1">
    <location>
        <begin position="12"/>
        <end position="36"/>
    </location>
</feature>
<feature type="transmembrane region" description="Helical" evidence="1">
    <location>
        <begin position="344"/>
        <end position="366"/>
    </location>
</feature>
<dbReference type="InterPro" id="IPR049504">
    <property type="entry name" value="O-antigen_lig"/>
</dbReference>
<sequence length="434" mass="49940">MKLNKNININNKYSIMIILMLTPIIDIIYTVNYHIINFKVPIHLVLRMIILLYILFNIRYINHIKYLLILSMILVCGFIYPKIMGYPFSFIDNLSYSMKIVNMIASGMYFFEVLKNKVVDEDYFIKCINLSTIIIGASIVFSNIFNIGLKTYLDKPISGYKGFFVIHNSITAVLLIVIPINFLYFLKKKNKYIFILLLLNIVAVMQIGTKSGMIGAAFEIIVSLMYFIFYYGVPYNIKNLNKRVIKILLIILILFFIASVSFVNNFINKQKENFKHTGYSNFISYILSNRDLQIKYINEEIKNNLNHNPKYFFGMGVKYANKVVNEGKKEFEIIEMDFEGIKIYSGYLAFIVISIFLLDTIINILISIKKGKKITNKVFVLLAIFMGLVHAAFGGHVLYEGITGTYLGAVIGLSRFYSDDASKIKILSKFIGSN</sequence>
<feature type="transmembrane region" description="Helical" evidence="1">
    <location>
        <begin position="165"/>
        <end position="185"/>
    </location>
</feature>
<keyword evidence="3" id="KW-1185">Reference proteome</keyword>
<name>A0A343JAA0_9CLOT</name>
<gene>
    <name evidence="2" type="ORF">BEN51_02875</name>
</gene>
<dbReference type="KEGG" id="cia:BEN51_02875"/>
<feature type="transmembrane region" description="Helical" evidence="1">
    <location>
        <begin position="123"/>
        <end position="145"/>
    </location>
</feature>
<accession>A0A343JAA0</accession>
<organism evidence="2 3">
    <name type="scientific">Clostridium isatidis</name>
    <dbReference type="NCBI Taxonomy" id="182773"/>
    <lineage>
        <taxon>Bacteria</taxon>
        <taxon>Bacillati</taxon>
        <taxon>Bacillota</taxon>
        <taxon>Clostridia</taxon>
        <taxon>Eubacteriales</taxon>
        <taxon>Clostridiaceae</taxon>
        <taxon>Clostridium</taxon>
    </lineage>
</organism>
<feature type="transmembrane region" description="Helical" evidence="1">
    <location>
        <begin position="94"/>
        <end position="111"/>
    </location>
</feature>
<feature type="transmembrane region" description="Helical" evidence="1">
    <location>
        <begin position="378"/>
        <end position="399"/>
    </location>
</feature>
<dbReference type="Pfam" id="PF13425">
    <property type="entry name" value="O-antigen_lig"/>
    <property type="match status" value="1"/>
</dbReference>
<feature type="transmembrane region" description="Helical" evidence="1">
    <location>
        <begin position="42"/>
        <end position="60"/>
    </location>
</feature>
<dbReference type="EMBL" id="CP016786">
    <property type="protein sequence ID" value="ASW42458.1"/>
    <property type="molecule type" value="Genomic_DNA"/>
</dbReference>
<reference evidence="2 3" key="1">
    <citation type="submission" date="2016-08" db="EMBL/GenBank/DDBJ databases">
        <title>Complete Genome Sequence Of The Indigo Reducing Clostridium isatidis DSM15098.</title>
        <authorList>
            <person name="Little G.T."/>
            <person name="Minton N.P."/>
        </authorList>
    </citation>
    <scope>NUCLEOTIDE SEQUENCE [LARGE SCALE GENOMIC DNA]</scope>
    <source>
        <strain evidence="2 3">DSM 15098</strain>
    </source>
</reference>
<feature type="transmembrane region" description="Helical" evidence="1">
    <location>
        <begin position="245"/>
        <end position="267"/>
    </location>
</feature>
<keyword evidence="1" id="KW-0472">Membrane</keyword>
<proteinExistence type="predicted"/>